<evidence type="ECO:0000256" key="6">
    <source>
        <dbReference type="ARBA" id="ARBA00022824"/>
    </source>
</evidence>
<evidence type="ECO:0000256" key="1">
    <source>
        <dbReference type="ARBA" id="ARBA00004477"/>
    </source>
</evidence>
<dbReference type="PANTHER" id="PTHR13448">
    <property type="entry name" value="TRANSMEMBRANE PROTEIN 214"/>
    <property type="match status" value="1"/>
</dbReference>
<accession>A0A9Q0LFR8</accession>
<evidence type="ECO:0000256" key="5">
    <source>
        <dbReference type="ARBA" id="ARBA00022703"/>
    </source>
</evidence>
<reference evidence="12" key="1">
    <citation type="submission" date="2022-10" db="EMBL/GenBank/DDBJ databases">
        <title>Novel sulphate-reducing endosymbionts in the free-living metamonad Anaeramoeba.</title>
        <authorList>
            <person name="Jerlstrom-Hultqvist J."/>
            <person name="Cepicka I."/>
            <person name="Gallot-Lavallee L."/>
            <person name="Salas-Leiva D."/>
            <person name="Curtis B.A."/>
            <person name="Zahonova K."/>
            <person name="Pipaliya S."/>
            <person name="Dacks J."/>
            <person name="Roger A.J."/>
        </authorList>
    </citation>
    <scope>NUCLEOTIDE SEQUENCE</scope>
    <source>
        <strain evidence="12">BMAN</strain>
    </source>
</reference>
<evidence type="ECO:0000256" key="3">
    <source>
        <dbReference type="ARBA" id="ARBA00011720"/>
    </source>
</evidence>
<dbReference type="InterPro" id="IPR019308">
    <property type="entry name" value="TMEM214"/>
</dbReference>
<keyword evidence="7 11" id="KW-1133">Transmembrane helix</keyword>
<keyword evidence="6" id="KW-0256">Endoplasmic reticulum</keyword>
<evidence type="ECO:0000256" key="9">
    <source>
        <dbReference type="ARBA" id="ARBA00023180"/>
    </source>
</evidence>
<keyword evidence="8 11" id="KW-0472">Membrane</keyword>
<evidence type="ECO:0000256" key="2">
    <source>
        <dbReference type="ARBA" id="ARBA00007984"/>
    </source>
</evidence>
<proteinExistence type="inferred from homology"/>
<evidence type="ECO:0000256" key="10">
    <source>
        <dbReference type="ARBA" id="ARBA00024938"/>
    </source>
</evidence>
<keyword evidence="13" id="KW-1185">Reference proteome</keyword>
<evidence type="ECO:0000313" key="13">
    <source>
        <dbReference type="Proteomes" id="UP001149090"/>
    </source>
</evidence>
<evidence type="ECO:0000256" key="4">
    <source>
        <dbReference type="ARBA" id="ARBA00022692"/>
    </source>
</evidence>
<feature type="transmembrane region" description="Helical" evidence="11">
    <location>
        <begin position="423"/>
        <end position="443"/>
    </location>
</feature>
<evidence type="ECO:0000256" key="11">
    <source>
        <dbReference type="SAM" id="Phobius"/>
    </source>
</evidence>
<sequence>MSQKNTKLVRTKLKKKSKSNLSLFINNSKNKFKGNEQKQLQSLLQALNLHFKRHPFLIKKELTLYESIELPLKILNKNSREIITKFLMEFSDNSIIDFVPTLIKSIFSGEKEEIFSVTTRISVRLLFQLIFRLRYMIFQPQVVHELFNSLMHLERYDLLKMGVVDNLIWSFGQLVSVEPANCLKIWLIEFLPIISFEKTDKIILLKLYSFLELILQKLILNNMSEYHYKSLISPTLFEQLLRIYINEIYIKNNHEKIAKKLKKIFPLLVNISLFGDPESPRRYFIQLLSLLATSLIPLRTLVLDYISQCLERDFFCFQVWCKAYPLYIPQSNNLILHIMTESPKYKIDLKKCTELCKTFTKINKAILSGKFKQFLNKNQNQNQKSKQNFEKIFDNKFSKKDIKMATITFKAFRKKASKKRKKALLLLLLLSLALILLFLRNLFFDFIYFF</sequence>
<evidence type="ECO:0000256" key="7">
    <source>
        <dbReference type="ARBA" id="ARBA00022989"/>
    </source>
</evidence>
<evidence type="ECO:0000313" key="12">
    <source>
        <dbReference type="EMBL" id="KAJ5071620.1"/>
    </source>
</evidence>
<dbReference type="AlphaFoldDB" id="A0A9Q0LFR8"/>
<evidence type="ECO:0000256" key="8">
    <source>
        <dbReference type="ARBA" id="ARBA00023136"/>
    </source>
</evidence>
<comment type="function">
    <text evidence="10">Critical mediator, in cooperation with CASP4, of endoplasmic reticulum-stress induced apoptosis. Required or the activation of CASP4 following endoplasmic reticulum stress.</text>
</comment>
<comment type="caution">
    <text evidence="12">The sequence shown here is derived from an EMBL/GenBank/DDBJ whole genome shotgun (WGS) entry which is preliminary data.</text>
</comment>
<organism evidence="12 13">
    <name type="scientific">Anaeramoeba ignava</name>
    <name type="common">Anaerobic marine amoeba</name>
    <dbReference type="NCBI Taxonomy" id="1746090"/>
    <lineage>
        <taxon>Eukaryota</taxon>
        <taxon>Metamonada</taxon>
        <taxon>Anaeramoebidae</taxon>
        <taxon>Anaeramoeba</taxon>
    </lineage>
</organism>
<protein>
    <submittedName>
        <fullName evidence="12">Transmembrane protein</fullName>
    </submittedName>
</protein>
<comment type="subunit">
    <text evidence="3">Constitutively interacts with CASP4; required for the localization of procaspase 4 to the ER.</text>
</comment>
<dbReference type="GO" id="GO:0005794">
    <property type="term" value="C:Golgi apparatus"/>
    <property type="evidence" value="ECO:0007669"/>
    <property type="project" value="TreeGrafter"/>
</dbReference>
<dbReference type="Proteomes" id="UP001149090">
    <property type="component" value="Unassembled WGS sequence"/>
</dbReference>
<dbReference type="EMBL" id="JAPDFW010000086">
    <property type="protein sequence ID" value="KAJ5071620.1"/>
    <property type="molecule type" value="Genomic_DNA"/>
</dbReference>
<comment type="subcellular location">
    <subcellularLocation>
        <location evidence="1">Endoplasmic reticulum membrane</location>
        <topology evidence="1">Multi-pass membrane protein</topology>
    </subcellularLocation>
</comment>
<dbReference type="Pfam" id="PF10151">
    <property type="entry name" value="TMEM214"/>
    <property type="match status" value="1"/>
</dbReference>
<name>A0A9Q0LFR8_ANAIG</name>
<comment type="similarity">
    <text evidence="2">Belongs to the TMEM214 family.</text>
</comment>
<keyword evidence="9" id="KW-0325">Glycoprotein</keyword>
<gene>
    <name evidence="12" type="ORF">M0811_10029</name>
</gene>
<keyword evidence="5" id="KW-0053">Apoptosis</keyword>
<dbReference type="PANTHER" id="PTHR13448:SF0">
    <property type="entry name" value="TRANSMEMBRANE PROTEIN 214"/>
    <property type="match status" value="1"/>
</dbReference>
<keyword evidence="4 11" id="KW-0812">Transmembrane</keyword>
<dbReference type="GO" id="GO:0005789">
    <property type="term" value="C:endoplasmic reticulum membrane"/>
    <property type="evidence" value="ECO:0007669"/>
    <property type="project" value="UniProtKB-SubCell"/>
</dbReference>